<sequence length="329" mass="36512">MINIGIIGCGKQAAKHILSLRGNVENISLFDINQEAAIKLAKENDLNAVSSVKEIIENPNIHGVIIATPTLTHYELILDSLNAKKHVFCEKPLCENLEQANILNDVSLRTGYFVQVGYVYRQVPAFKELHKLINLSEKPLGGVILANLKIGGRGDHNAWKHKKSLGGGAINEMLVHMLDLVNWLFGDITDVNHCNTHLLRSKRIINGITIDADAEDFVSVAGFTRSGVYVTVQADLLTPAFSQSIEVQGENGSFFGSIQANRLSEFYLINSTNSYQAGKHQIVTNKQDLFHNQMNEFIVNIKQNKLNQSPGIKDSIQLVNILQQVKDFD</sequence>
<dbReference type="RefSeq" id="WP_115302621.1">
    <property type="nucleotide sequence ID" value="NZ_CAAAHO010000004.1"/>
</dbReference>
<evidence type="ECO:0000259" key="1">
    <source>
        <dbReference type="Pfam" id="PF01408"/>
    </source>
</evidence>
<dbReference type="Gene3D" id="3.30.360.10">
    <property type="entry name" value="Dihydrodipicolinate Reductase, domain 2"/>
    <property type="match status" value="1"/>
</dbReference>
<evidence type="ECO:0000259" key="2">
    <source>
        <dbReference type="Pfam" id="PF22725"/>
    </source>
</evidence>
<dbReference type="SUPFAM" id="SSF51735">
    <property type="entry name" value="NAD(P)-binding Rossmann-fold domains"/>
    <property type="match status" value="1"/>
</dbReference>
<dbReference type="InterPro" id="IPR000683">
    <property type="entry name" value="Gfo/Idh/MocA-like_OxRdtase_N"/>
</dbReference>
<dbReference type="AlphaFoldDB" id="A0A378I2I4"/>
<dbReference type="InterPro" id="IPR051450">
    <property type="entry name" value="Gfo/Idh/MocA_Oxidoreductases"/>
</dbReference>
<dbReference type="PANTHER" id="PTHR43377">
    <property type="entry name" value="BILIVERDIN REDUCTASE A"/>
    <property type="match status" value="1"/>
</dbReference>
<name>A0A378I2I4_9GAMM</name>
<dbReference type="Proteomes" id="UP000254968">
    <property type="component" value="Unassembled WGS sequence"/>
</dbReference>
<dbReference type="OrthoDB" id="9781031at2"/>
<gene>
    <name evidence="3" type="primary">iolG</name>
    <name evidence="3" type="ORF">NCTC13315_01445</name>
</gene>
<keyword evidence="4" id="KW-1185">Reference proteome</keyword>
<proteinExistence type="predicted"/>
<reference evidence="3 4" key="1">
    <citation type="submission" date="2018-06" db="EMBL/GenBank/DDBJ databases">
        <authorList>
            <consortium name="Pathogen Informatics"/>
            <person name="Doyle S."/>
        </authorList>
    </citation>
    <scope>NUCLEOTIDE SEQUENCE [LARGE SCALE GENOMIC DNA]</scope>
    <source>
        <strain evidence="3 4">NCTC13315</strain>
    </source>
</reference>
<dbReference type="GO" id="GO:0050112">
    <property type="term" value="F:inositol 2-dehydrogenase (NAD+) activity"/>
    <property type="evidence" value="ECO:0007669"/>
    <property type="project" value="UniProtKB-EC"/>
</dbReference>
<organism evidence="3 4">
    <name type="scientific">Legionella beliardensis</name>
    <dbReference type="NCBI Taxonomy" id="91822"/>
    <lineage>
        <taxon>Bacteria</taxon>
        <taxon>Pseudomonadati</taxon>
        <taxon>Pseudomonadota</taxon>
        <taxon>Gammaproteobacteria</taxon>
        <taxon>Legionellales</taxon>
        <taxon>Legionellaceae</taxon>
        <taxon>Legionella</taxon>
    </lineage>
</organism>
<dbReference type="GO" id="GO:0000166">
    <property type="term" value="F:nucleotide binding"/>
    <property type="evidence" value="ECO:0007669"/>
    <property type="project" value="InterPro"/>
</dbReference>
<evidence type="ECO:0000313" key="4">
    <source>
        <dbReference type="Proteomes" id="UP000254968"/>
    </source>
</evidence>
<dbReference type="Gene3D" id="3.40.50.720">
    <property type="entry name" value="NAD(P)-binding Rossmann-like Domain"/>
    <property type="match status" value="1"/>
</dbReference>
<dbReference type="Pfam" id="PF01408">
    <property type="entry name" value="GFO_IDH_MocA"/>
    <property type="match status" value="1"/>
</dbReference>
<dbReference type="EMBL" id="UGNV01000001">
    <property type="protein sequence ID" value="STX28911.1"/>
    <property type="molecule type" value="Genomic_DNA"/>
</dbReference>
<dbReference type="SUPFAM" id="SSF55347">
    <property type="entry name" value="Glyceraldehyde-3-phosphate dehydrogenase-like, C-terminal domain"/>
    <property type="match status" value="1"/>
</dbReference>
<dbReference type="InterPro" id="IPR055170">
    <property type="entry name" value="GFO_IDH_MocA-like_dom"/>
</dbReference>
<keyword evidence="3" id="KW-0560">Oxidoreductase</keyword>
<feature type="domain" description="Gfo/Idh/MocA-like oxidoreductase N-terminal" evidence="1">
    <location>
        <begin position="2"/>
        <end position="118"/>
    </location>
</feature>
<dbReference type="InterPro" id="IPR036291">
    <property type="entry name" value="NAD(P)-bd_dom_sf"/>
</dbReference>
<feature type="domain" description="GFO/IDH/MocA-like oxidoreductase" evidence="2">
    <location>
        <begin position="137"/>
        <end position="254"/>
    </location>
</feature>
<dbReference type="Pfam" id="PF22725">
    <property type="entry name" value="GFO_IDH_MocA_C3"/>
    <property type="match status" value="1"/>
</dbReference>
<evidence type="ECO:0000313" key="3">
    <source>
        <dbReference type="EMBL" id="STX28911.1"/>
    </source>
</evidence>
<accession>A0A378I2I4</accession>
<dbReference type="EC" id="1.1.1.18" evidence="3"/>
<dbReference type="PANTHER" id="PTHR43377:SF1">
    <property type="entry name" value="BILIVERDIN REDUCTASE A"/>
    <property type="match status" value="1"/>
</dbReference>
<protein>
    <submittedName>
        <fullName evidence="3">Myo-inositol 2-dehydrogenase</fullName>
        <ecNumber evidence="3">1.1.1.18</ecNumber>
    </submittedName>
</protein>